<dbReference type="CDD" id="cd17416">
    <property type="entry name" value="MFS_NPF1_2"/>
    <property type="match status" value="1"/>
</dbReference>
<reference evidence="8" key="1">
    <citation type="journal article" date="2023" name="GigaByte">
        <title>Genome assembly of the bearded iris, Iris pallida Lam.</title>
        <authorList>
            <person name="Bruccoleri R.E."/>
            <person name="Oakeley E.J."/>
            <person name="Faust A.M.E."/>
            <person name="Altorfer M."/>
            <person name="Dessus-Babus S."/>
            <person name="Burckhardt D."/>
            <person name="Oertli M."/>
            <person name="Naumann U."/>
            <person name="Petersen F."/>
            <person name="Wong J."/>
        </authorList>
    </citation>
    <scope>NUCLEOTIDE SEQUENCE</scope>
    <source>
        <strain evidence="8">GSM-AAB239-AS_SAM_17_03QT</strain>
    </source>
</reference>
<comment type="subcellular location">
    <subcellularLocation>
        <location evidence="1">Membrane</location>
        <topology evidence="1">Multi-pass membrane protein</topology>
    </subcellularLocation>
</comment>
<comment type="similarity">
    <text evidence="2">Belongs to the major facilitator superfamily. Proton-dependent oligopeptide transporter (POT/PTR) (TC 2.A.17) family.</text>
</comment>
<feature type="transmembrane region" description="Helical" evidence="6">
    <location>
        <begin position="365"/>
        <end position="385"/>
    </location>
</feature>
<evidence type="ECO:0000256" key="4">
    <source>
        <dbReference type="ARBA" id="ARBA00022989"/>
    </source>
</evidence>
<feature type="transmembrane region" description="Helical" evidence="6">
    <location>
        <begin position="178"/>
        <end position="198"/>
    </location>
</feature>
<organism evidence="8 9">
    <name type="scientific">Iris pallida</name>
    <name type="common">Sweet iris</name>
    <dbReference type="NCBI Taxonomy" id="29817"/>
    <lineage>
        <taxon>Eukaryota</taxon>
        <taxon>Viridiplantae</taxon>
        <taxon>Streptophyta</taxon>
        <taxon>Embryophyta</taxon>
        <taxon>Tracheophyta</taxon>
        <taxon>Spermatophyta</taxon>
        <taxon>Magnoliopsida</taxon>
        <taxon>Liliopsida</taxon>
        <taxon>Asparagales</taxon>
        <taxon>Iridaceae</taxon>
        <taxon>Iridoideae</taxon>
        <taxon>Irideae</taxon>
        <taxon>Iris</taxon>
    </lineage>
</organism>
<keyword evidence="4 6" id="KW-1133">Transmembrane helix</keyword>
<evidence type="ECO:0000313" key="9">
    <source>
        <dbReference type="Proteomes" id="UP001140949"/>
    </source>
</evidence>
<feature type="transmembrane region" description="Helical" evidence="6">
    <location>
        <begin position="204"/>
        <end position="224"/>
    </location>
</feature>
<dbReference type="AlphaFoldDB" id="A0AAX6FXF5"/>
<feature type="transmembrane region" description="Helical" evidence="6">
    <location>
        <begin position="131"/>
        <end position="157"/>
    </location>
</feature>
<feature type="transmembrane region" description="Helical" evidence="6">
    <location>
        <begin position="405"/>
        <end position="426"/>
    </location>
</feature>
<keyword evidence="9" id="KW-1185">Reference proteome</keyword>
<evidence type="ECO:0000256" key="2">
    <source>
        <dbReference type="ARBA" id="ARBA00005982"/>
    </source>
</evidence>
<feature type="transmembrane region" description="Helical" evidence="6">
    <location>
        <begin position="490"/>
        <end position="517"/>
    </location>
</feature>
<comment type="caution">
    <text evidence="8">The sequence shown here is derived from an EMBL/GenBank/DDBJ whole genome shotgun (WGS) entry which is preliminary data.</text>
</comment>
<evidence type="ECO:0000256" key="5">
    <source>
        <dbReference type="ARBA" id="ARBA00023136"/>
    </source>
</evidence>
<name>A0AAX6FXF5_IRIPA</name>
<evidence type="ECO:0000256" key="1">
    <source>
        <dbReference type="ARBA" id="ARBA00004141"/>
    </source>
</evidence>
<dbReference type="Pfam" id="PF00854">
    <property type="entry name" value="PTR2"/>
    <property type="match status" value="1"/>
</dbReference>
<dbReference type="PANTHER" id="PTHR11654">
    <property type="entry name" value="OLIGOPEPTIDE TRANSPORTER-RELATED"/>
    <property type="match status" value="1"/>
</dbReference>
<evidence type="ECO:0000256" key="6">
    <source>
        <dbReference type="SAM" id="Phobius"/>
    </source>
</evidence>
<feature type="transmembrane region" description="Helical" evidence="6">
    <location>
        <begin position="537"/>
        <end position="555"/>
    </location>
</feature>
<keyword evidence="3 6" id="KW-0812">Transmembrane</keyword>
<dbReference type="EMBL" id="JANAVB010027397">
    <property type="protein sequence ID" value="KAJ6818094.1"/>
    <property type="molecule type" value="Genomic_DNA"/>
</dbReference>
<proteinExistence type="inferred from homology"/>
<evidence type="ECO:0000313" key="7">
    <source>
        <dbReference type="EMBL" id="KAJ6818094.1"/>
    </source>
</evidence>
<dbReference type="GO" id="GO:0016020">
    <property type="term" value="C:membrane"/>
    <property type="evidence" value="ECO:0007669"/>
    <property type="project" value="UniProtKB-SubCell"/>
</dbReference>
<dbReference type="InterPro" id="IPR036259">
    <property type="entry name" value="MFS_trans_sf"/>
</dbReference>
<reference evidence="8" key="2">
    <citation type="submission" date="2023-04" db="EMBL/GenBank/DDBJ databases">
        <authorList>
            <person name="Bruccoleri R.E."/>
            <person name="Oakeley E.J."/>
            <person name="Faust A.-M."/>
            <person name="Dessus-Babus S."/>
            <person name="Altorfer M."/>
            <person name="Burckhardt D."/>
            <person name="Oertli M."/>
            <person name="Naumann U."/>
            <person name="Petersen F."/>
            <person name="Wong J."/>
        </authorList>
    </citation>
    <scope>NUCLEOTIDE SEQUENCE</scope>
    <source>
        <strain evidence="8">GSM-AAB239-AS_SAM_17_03QT</strain>
        <tissue evidence="8">Leaf</tissue>
    </source>
</reference>
<feature type="transmembrane region" description="Helical" evidence="6">
    <location>
        <begin position="88"/>
        <end position="111"/>
    </location>
</feature>
<keyword evidence="5 6" id="KW-0472">Membrane</keyword>
<dbReference type="Proteomes" id="UP001140949">
    <property type="component" value="Unassembled WGS sequence"/>
</dbReference>
<evidence type="ECO:0000313" key="8">
    <source>
        <dbReference type="EMBL" id="KAJ6820718.1"/>
    </source>
</evidence>
<dbReference type="Gene3D" id="1.20.1250.20">
    <property type="entry name" value="MFS general substrate transporter like domains"/>
    <property type="match status" value="1"/>
</dbReference>
<dbReference type="SUPFAM" id="SSF103473">
    <property type="entry name" value="MFS general substrate transporter"/>
    <property type="match status" value="1"/>
</dbReference>
<gene>
    <name evidence="8" type="ORF">M6B38_396325</name>
    <name evidence="7" type="ORF">M6B38_407125</name>
</gene>
<evidence type="ECO:0000256" key="3">
    <source>
        <dbReference type="ARBA" id="ARBA00022692"/>
    </source>
</evidence>
<accession>A0AAX6FXF5</accession>
<dbReference type="InterPro" id="IPR000109">
    <property type="entry name" value="POT_fam"/>
</dbReference>
<sequence length="586" mass="64809">METKENSSTAEEAPTKHRGWKAMPYIIGNEAFEKLGSIGTGSNLLVYLTSVFHMQSVSATTLINFFHGTSNFAPVFGAFLSDTYFGRYVTLGFASISSLVGMFILTLTAAVPSLHPPQCGEGQACVAHTRWQLAVLLTSFAFQIIGAGGIRPCNLAFGADQFDPRTESGKKGIASFFNWYYFTLAFAILVSSTAIIYIQSDVSWAWGLAIPTMLMLLSCVFFFAGTRIYVVVKPEGSPFTSIAQVLVAAFRKRRLRLPDDPKQTLFDPPHSGVLNCRLGYTDQFRFLDKASIVTPRDNIKPNGAAETPWRLCTLQQVEQLKCLLRIIPVWSANIIFNVAHAQMGSYMVLQALQSDRRLGKSHFEIPAASFTIFSMLSISLWVPLYDRVLVPWLRRCTGREGGITLLQRMGTGLVLSIVGMVMFGLVEEERRRIALRRPTIGTANGGGAVSAMSGLWLIPPQVVLGVAEAFNAIGQVEFYYKQFPENMRSLAGALFFCNMAVSSYVSGFMVTIVHRTTGGKGRESWLAEDLNKGKLDYFYFLIAAMGVVNLAYFLACASWYRYKALDTDTDTDHEVELEAIVTKFPA</sequence>
<dbReference type="EMBL" id="JANAVB010025231">
    <property type="protein sequence ID" value="KAJ6820718.1"/>
    <property type="molecule type" value="Genomic_DNA"/>
</dbReference>
<protein>
    <submittedName>
        <fullName evidence="8">Uncharacterized protein</fullName>
    </submittedName>
</protein>
<dbReference type="GO" id="GO:0022857">
    <property type="term" value="F:transmembrane transporter activity"/>
    <property type="evidence" value="ECO:0007669"/>
    <property type="project" value="InterPro"/>
</dbReference>